<name>A0A8J6UKC7_9BACT</name>
<comment type="caution">
    <text evidence="3">The sequence shown here is derived from an EMBL/GenBank/DDBJ whole genome shotgun (WGS) entry which is preliminary data.</text>
</comment>
<dbReference type="Proteomes" id="UP000632828">
    <property type="component" value="Unassembled WGS sequence"/>
</dbReference>
<dbReference type="PANTHER" id="PTHR36150">
    <property type="entry name" value="DNA GYRASE INHIBITOR YACG"/>
    <property type="match status" value="1"/>
</dbReference>
<evidence type="ECO:0000256" key="2">
    <source>
        <dbReference type="ARBA" id="ARBA00022833"/>
    </source>
</evidence>
<sequence>MEKIIKLSCPYCRTETQWQNNPSRPFCSERCRMIDLGRWDNEEYAVAGEKVREPADDPDETSFP</sequence>
<dbReference type="GO" id="GO:0008270">
    <property type="term" value="F:zinc ion binding"/>
    <property type="evidence" value="ECO:0007669"/>
    <property type="project" value="InterPro"/>
</dbReference>
<dbReference type="EMBL" id="JACWUN010000001">
    <property type="protein sequence ID" value="MBD1399242.1"/>
    <property type="molecule type" value="Genomic_DNA"/>
</dbReference>
<dbReference type="Gene3D" id="3.30.50.10">
    <property type="entry name" value="Erythroid Transcription Factor GATA-1, subunit A"/>
    <property type="match status" value="1"/>
</dbReference>
<evidence type="ECO:0000313" key="3">
    <source>
        <dbReference type="EMBL" id="MBD1399242.1"/>
    </source>
</evidence>
<protein>
    <submittedName>
        <fullName evidence="3">DNA gyrase inhibitor YacG</fullName>
    </submittedName>
</protein>
<keyword evidence="1" id="KW-0479">Metal-binding</keyword>
<organism evidence="3 4">
    <name type="scientific">Pelovirga terrestris</name>
    <dbReference type="NCBI Taxonomy" id="2771352"/>
    <lineage>
        <taxon>Bacteria</taxon>
        <taxon>Pseudomonadati</taxon>
        <taxon>Thermodesulfobacteriota</taxon>
        <taxon>Desulfuromonadia</taxon>
        <taxon>Geobacterales</taxon>
        <taxon>Geobacteraceae</taxon>
        <taxon>Pelovirga</taxon>
    </lineage>
</organism>
<dbReference type="InterPro" id="IPR013088">
    <property type="entry name" value="Znf_NHR/GATA"/>
</dbReference>
<gene>
    <name evidence="3" type="primary">yacG</name>
    <name evidence="3" type="ORF">ICT70_00995</name>
</gene>
<proteinExistence type="inferred from homology"/>
<dbReference type="PANTHER" id="PTHR36150:SF1">
    <property type="entry name" value="DNA GYRASE INHIBITOR YACG"/>
    <property type="match status" value="1"/>
</dbReference>
<dbReference type="AlphaFoldDB" id="A0A8J6UKC7"/>
<keyword evidence="4" id="KW-1185">Reference proteome</keyword>
<evidence type="ECO:0000256" key="1">
    <source>
        <dbReference type="ARBA" id="ARBA00022723"/>
    </source>
</evidence>
<dbReference type="HAMAP" id="MF_00649">
    <property type="entry name" value="DNA_gyrase_inhibitor_YacG"/>
    <property type="match status" value="1"/>
</dbReference>
<accession>A0A8J6UKC7</accession>
<dbReference type="InterPro" id="IPR005584">
    <property type="entry name" value="DNA_gyrase_inhibitor_YacG"/>
</dbReference>
<dbReference type="GO" id="GO:0006355">
    <property type="term" value="P:regulation of DNA-templated transcription"/>
    <property type="evidence" value="ECO:0007669"/>
    <property type="project" value="InterPro"/>
</dbReference>
<dbReference type="RefSeq" id="WP_191153514.1">
    <property type="nucleotide sequence ID" value="NZ_JACWUN010000001.1"/>
</dbReference>
<dbReference type="Pfam" id="PF03884">
    <property type="entry name" value="YacG"/>
    <property type="match status" value="1"/>
</dbReference>
<reference evidence="3" key="1">
    <citation type="submission" date="2020-09" db="EMBL/GenBank/DDBJ databases">
        <title>Pelobacter alkaliphilus sp. nov., a novel anaerobic arsenate-reducing bacterium from terrestrial mud volcano.</title>
        <authorList>
            <person name="Khomyakova M.A."/>
            <person name="Merkel A.Y."/>
            <person name="Slobodkin A.I."/>
        </authorList>
    </citation>
    <scope>NUCLEOTIDE SEQUENCE</scope>
    <source>
        <strain evidence="3">M08fum</strain>
    </source>
</reference>
<keyword evidence="2" id="KW-0862">Zinc</keyword>
<evidence type="ECO:0000313" key="4">
    <source>
        <dbReference type="Proteomes" id="UP000632828"/>
    </source>
</evidence>
<dbReference type="SUPFAM" id="SSF57716">
    <property type="entry name" value="Glucocorticoid receptor-like (DNA-binding domain)"/>
    <property type="match status" value="1"/>
</dbReference>